<evidence type="ECO:0000313" key="15">
    <source>
        <dbReference type="EMBL" id="NBG95411.1"/>
    </source>
</evidence>
<dbReference type="InterPro" id="IPR003661">
    <property type="entry name" value="HisK_dim/P_dom"/>
</dbReference>
<dbReference type="InterPro" id="IPR001610">
    <property type="entry name" value="PAC"/>
</dbReference>
<dbReference type="InterPro" id="IPR035965">
    <property type="entry name" value="PAS-like_dom_sf"/>
</dbReference>
<comment type="caution">
    <text evidence="15">The sequence shown here is derived from an EMBL/GenBank/DDBJ whole genome shotgun (WGS) entry which is preliminary data.</text>
</comment>
<dbReference type="PROSITE" id="PS50109">
    <property type="entry name" value="HIS_KIN"/>
    <property type="match status" value="1"/>
</dbReference>
<evidence type="ECO:0000256" key="3">
    <source>
        <dbReference type="ARBA" id="ARBA00012438"/>
    </source>
</evidence>
<dbReference type="Gene3D" id="1.10.287.130">
    <property type="match status" value="1"/>
</dbReference>
<dbReference type="GO" id="GO:0005524">
    <property type="term" value="F:ATP binding"/>
    <property type="evidence" value="ECO:0007669"/>
    <property type="project" value="UniProtKB-KW"/>
</dbReference>
<dbReference type="GeneID" id="300655125"/>
<proteinExistence type="predicted"/>
<keyword evidence="9" id="KW-0902">Two-component regulatory system</keyword>
<dbReference type="Gene3D" id="3.30.450.20">
    <property type="entry name" value="PAS domain"/>
    <property type="match status" value="2"/>
</dbReference>
<dbReference type="EMBL" id="WXYQ01000005">
    <property type="protein sequence ID" value="NBG95411.1"/>
    <property type="molecule type" value="Genomic_DNA"/>
</dbReference>
<feature type="domain" description="PAC" evidence="14">
    <location>
        <begin position="297"/>
        <end position="349"/>
    </location>
</feature>
<reference evidence="15 16" key="1">
    <citation type="journal article" date="2016" name="Int. J. Syst. Evol. Microbiol.">
        <title>Pyruvatibacter mobilis gen. nov., sp. nov., a marine bacterium from the culture broth of Picochlorum sp. 122.</title>
        <authorList>
            <person name="Wang G."/>
            <person name="Tang M."/>
            <person name="Wu H."/>
            <person name="Dai S."/>
            <person name="Li T."/>
            <person name="Chen C."/>
            <person name="He H."/>
            <person name="Fan J."/>
            <person name="Xiang W."/>
            <person name="Li X."/>
        </authorList>
    </citation>
    <scope>NUCLEOTIDE SEQUENCE [LARGE SCALE GENOMIC DNA]</scope>
    <source>
        <strain evidence="15 16">GYP-11</strain>
    </source>
</reference>
<comment type="catalytic activity">
    <reaction evidence="1">
        <text>ATP + protein L-histidine = ADP + protein N-phospho-L-histidine.</text>
        <dbReference type="EC" id="2.7.13.3"/>
    </reaction>
</comment>
<dbReference type="CDD" id="cd16922">
    <property type="entry name" value="HATPase_EvgS-ArcB-TorS-like"/>
    <property type="match status" value="1"/>
</dbReference>
<dbReference type="InterPro" id="IPR005467">
    <property type="entry name" value="His_kinase_dom"/>
</dbReference>
<dbReference type="InterPro" id="IPR036890">
    <property type="entry name" value="HATPase_C_sf"/>
</dbReference>
<feature type="domain" description="Histidine kinase" evidence="13">
    <location>
        <begin position="518"/>
        <end position="739"/>
    </location>
</feature>
<dbReference type="InterPro" id="IPR013655">
    <property type="entry name" value="PAS_fold_3"/>
</dbReference>
<dbReference type="Pfam" id="PF00512">
    <property type="entry name" value="HisKA"/>
    <property type="match status" value="1"/>
</dbReference>
<protein>
    <recommendedName>
        <fullName evidence="3">histidine kinase</fullName>
        <ecNumber evidence="3">2.7.13.3</ecNumber>
    </recommendedName>
</protein>
<keyword evidence="10 12" id="KW-0472">Membrane</keyword>
<dbReference type="Gene3D" id="2.10.70.100">
    <property type="match status" value="1"/>
</dbReference>
<evidence type="ECO:0000256" key="2">
    <source>
        <dbReference type="ARBA" id="ARBA00004370"/>
    </source>
</evidence>
<keyword evidence="7" id="KW-0418">Kinase</keyword>
<evidence type="ECO:0000313" key="16">
    <source>
        <dbReference type="Proteomes" id="UP000470384"/>
    </source>
</evidence>
<evidence type="ECO:0000256" key="6">
    <source>
        <dbReference type="ARBA" id="ARBA00022741"/>
    </source>
</evidence>
<evidence type="ECO:0000256" key="10">
    <source>
        <dbReference type="ARBA" id="ARBA00023136"/>
    </source>
</evidence>
<feature type="transmembrane region" description="Helical" evidence="12">
    <location>
        <begin position="65"/>
        <end position="86"/>
    </location>
</feature>
<keyword evidence="5" id="KW-0808">Transferase</keyword>
<dbReference type="NCBIfam" id="TIGR00229">
    <property type="entry name" value="sensory_box"/>
    <property type="match status" value="1"/>
</dbReference>
<dbReference type="Pfam" id="PF02518">
    <property type="entry name" value="HATPase_c"/>
    <property type="match status" value="1"/>
</dbReference>
<dbReference type="SMART" id="SM00091">
    <property type="entry name" value="PAS"/>
    <property type="match status" value="2"/>
</dbReference>
<dbReference type="PROSITE" id="PS50113">
    <property type="entry name" value="PAC"/>
    <property type="match status" value="1"/>
</dbReference>
<evidence type="ECO:0000259" key="14">
    <source>
        <dbReference type="PROSITE" id="PS50113"/>
    </source>
</evidence>
<keyword evidence="12" id="KW-1133">Transmembrane helix</keyword>
<dbReference type="PANTHER" id="PTHR43047">
    <property type="entry name" value="TWO-COMPONENT HISTIDINE PROTEIN KINASE"/>
    <property type="match status" value="1"/>
</dbReference>
<keyword evidence="6" id="KW-0547">Nucleotide-binding</keyword>
<feature type="region of interest" description="Disordered" evidence="11">
    <location>
        <begin position="1"/>
        <end position="25"/>
    </location>
</feature>
<keyword evidence="8" id="KW-0067">ATP-binding</keyword>
<dbReference type="EC" id="2.7.13.3" evidence="3"/>
<dbReference type="SUPFAM" id="SSF55874">
    <property type="entry name" value="ATPase domain of HSP90 chaperone/DNA topoisomerase II/histidine kinase"/>
    <property type="match status" value="1"/>
</dbReference>
<dbReference type="FunFam" id="3.30.565.10:FF:000006">
    <property type="entry name" value="Sensor histidine kinase WalK"/>
    <property type="match status" value="1"/>
</dbReference>
<evidence type="ECO:0000256" key="4">
    <source>
        <dbReference type="ARBA" id="ARBA00022553"/>
    </source>
</evidence>
<feature type="transmembrane region" description="Helical" evidence="12">
    <location>
        <begin position="184"/>
        <end position="206"/>
    </location>
</feature>
<evidence type="ECO:0000256" key="9">
    <source>
        <dbReference type="ARBA" id="ARBA00023012"/>
    </source>
</evidence>
<dbReference type="SUPFAM" id="SSF55785">
    <property type="entry name" value="PYP-like sensor domain (PAS domain)"/>
    <property type="match status" value="2"/>
</dbReference>
<sequence length="749" mass="81033">MSDARYTGPFSATGPLVGGPAATPDRDHTSLAQRLRATLSTLFASPHKTGRIARPAASDETRARIWALVFCALVLIAFNGIAAWQLRTDYRAGLTQAQSHVAAMARALAGDTALATIGREAFAARVAALDLRPGMRVTLERAGTVPPVTDNGAIEARSVIAGSTRQVAVSLPVRSALADWYTTLPFHLVLMAGASFFICVLGGGLVRQIERKTAADIALKDSEQRFELAFAGARCGIWDWDLGAGRLYWSAPMFALLGERPRAARLSSEQVMAYVHPDDRHILQEVEDSVRRGTLGYDTTFRLRHSSGDWIWVRAKGQIWRGLTASTQRLVGIAIDITEQKQAEARERMANLRLRDAVESSSEAFALWDNQGHLIMANDKFRAFHRIKPETLPANPTARDLDLRTAEGELLLPGRIGADGSDKREVKLPGGRWLHLSERRMRDGSIVSIGTDITALKHQESELMRRGEVLADTVTDLESSRQKLQTQATQLVQLAEKYAAAKTRAEGASRAKSEFLANMSHELRTPLNAIIGFSEIMQNQLFGPLGAAKYKDYASDINASGQHLLAVINDILDMSKIEAGKMSLDLSEFDINDAVTETLRMVSGRAENSQVALVAKPADVPAIVADKRGVKQVLLNLLSNGVKFTPSGGEVVVDVAHDADDERISIRVTDTGIGIDAADLAKLGRPFEQVDTNYLKAHEGTGLGLALSRSIVELHGGTLEISSTPGEGTSVTVLLPLTARQPAAKSATA</sequence>
<dbReference type="GO" id="GO:0000155">
    <property type="term" value="F:phosphorelay sensor kinase activity"/>
    <property type="evidence" value="ECO:0007669"/>
    <property type="project" value="InterPro"/>
</dbReference>
<dbReference type="CDD" id="cd00130">
    <property type="entry name" value="PAS"/>
    <property type="match status" value="1"/>
</dbReference>
<dbReference type="PRINTS" id="PR00344">
    <property type="entry name" value="BCTRLSENSOR"/>
</dbReference>
<dbReference type="Proteomes" id="UP000470384">
    <property type="component" value="Unassembled WGS sequence"/>
</dbReference>
<dbReference type="SMART" id="SM00387">
    <property type="entry name" value="HATPase_c"/>
    <property type="match status" value="1"/>
</dbReference>
<evidence type="ECO:0000256" key="7">
    <source>
        <dbReference type="ARBA" id="ARBA00022777"/>
    </source>
</evidence>
<comment type="subcellular location">
    <subcellularLocation>
        <location evidence="2">Membrane</location>
    </subcellularLocation>
</comment>
<dbReference type="SUPFAM" id="SSF47384">
    <property type="entry name" value="Homodimeric domain of signal transducing histidine kinase"/>
    <property type="match status" value="1"/>
</dbReference>
<evidence type="ECO:0000256" key="8">
    <source>
        <dbReference type="ARBA" id="ARBA00022840"/>
    </source>
</evidence>
<dbReference type="Pfam" id="PF08447">
    <property type="entry name" value="PAS_3"/>
    <property type="match status" value="1"/>
</dbReference>
<dbReference type="OrthoDB" id="9801651at2"/>
<dbReference type="SMART" id="SM00086">
    <property type="entry name" value="PAC"/>
    <property type="match status" value="1"/>
</dbReference>
<evidence type="ECO:0000256" key="11">
    <source>
        <dbReference type="SAM" id="MobiDB-lite"/>
    </source>
</evidence>
<dbReference type="AlphaFoldDB" id="A0A845QBJ0"/>
<dbReference type="InterPro" id="IPR004358">
    <property type="entry name" value="Sig_transdc_His_kin-like_C"/>
</dbReference>
<organism evidence="15 16">
    <name type="scientific">Pyruvatibacter mobilis</name>
    <dbReference type="NCBI Taxonomy" id="1712261"/>
    <lineage>
        <taxon>Bacteria</taxon>
        <taxon>Pseudomonadati</taxon>
        <taxon>Pseudomonadota</taxon>
        <taxon>Alphaproteobacteria</taxon>
        <taxon>Hyphomicrobiales</taxon>
        <taxon>Parvibaculaceae</taxon>
        <taxon>Pyruvatibacter</taxon>
    </lineage>
</organism>
<evidence type="ECO:0000256" key="12">
    <source>
        <dbReference type="SAM" id="Phobius"/>
    </source>
</evidence>
<dbReference type="SMART" id="SM00388">
    <property type="entry name" value="HisKA"/>
    <property type="match status" value="1"/>
</dbReference>
<name>A0A845QBJ0_9HYPH</name>
<dbReference type="Gene3D" id="3.30.565.10">
    <property type="entry name" value="Histidine kinase-like ATPase, C-terminal domain"/>
    <property type="match status" value="1"/>
</dbReference>
<dbReference type="PANTHER" id="PTHR43047:SF72">
    <property type="entry name" value="OSMOSENSING HISTIDINE PROTEIN KINASE SLN1"/>
    <property type="match status" value="1"/>
</dbReference>
<dbReference type="InterPro" id="IPR000014">
    <property type="entry name" value="PAS"/>
</dbReference>
<keyword evidence="16" id="KW-1185">Reference proteome</keyword>
<accession>A0A845QBJ0</accession>
<evidence type="ECO:0000256" key="1">
    <source>
        <dbReference type="ARBA" id="ARBA00000085"/>
    </source>
</evidence>
<keyword evidence="12" id="KW-0812">Transmembrane</keyword>
<evidence type="ECO:0000256" key="5">
    <source>
        <dbReference type="ARBA" id="ARBA00022679"/>
    </source>
</evidence>
<dbReference type="GO" id="GO:0005886">
    <property type="term" value="C:plasma membrane"/>
    <property type="evidence" value="ECO:0007669"/>
    <property type="project" value="TreeGrafter"/>
</dbReference>
<dbReference type="FunFam" id="1.10.287.130:FF:000038">
    <property type="entry name" value="Sensory transduction histidine kinase"/>
    <property type="match status" value="1"/>
</dbReference>
<dbReference type="CDD" id="cd00082">
    <property type="entry name" value="HisKA"/>
    <property type="match status" value="1"/>
</dbReference>
<dbReference type="InterPro" id="IPR036097">
    <property type="entry name" value="HisK_dim/P_sf"/>
</dbReference>
<gene>
    <name evidence="15" type="ORF">GTQ45_06660</name>
</gene>
<evidence type="ECO:0000259" key="13">
    <source>
        <dbReference type="PROSITE" id="PS50109"/>
    </source>
</evidence>
<dbReference type="InterPro" id="IPR000700">
    <property type="entry name" value="PAS-assoc_C"/>
</dbReference>
<dbReference type="InterPro" id="IPR003594">
    <property type="entry name" value="HATPase_dom"/>
</dbReference>
<keyword evidence="4" id="KW-0597">Phosphoprotein</keyword>
<dbReference type="GO" id="GO:0009927">
    <property type="term" value="F:histidine phosphotransfer kinase activity"/>
    <property type="evidence" value="ECO:0007669"/>
    <property type="project" value="TreeGrafter"/>
</dbReference>
<dbReference type="RefSeq" id="WP_160587402.1">
    <property type="nucleotide sequence ID" value="NZ_BMHN01000001.1"/>
</dbReference>